<feature type="non-terminal residue" evidence="2">
    <location>
        <position position="1"/>
    </location>
</feature>
<reference evidence="2 3" key="1">
    <citation type="journal article" date="2019" name="PLoS ONE">
        <title>Comparative genome analysis indicates high evolutionary potential of pathogenicity genes in Colletotrichum tanaceti.</title>
        <authorList>
            <person name="Lelwala R.V."/>
            <person name="Korhonen P.K."/>
            <person name="Young N.D."/>
            <person name="Scott J.B."/>
            <person name="Ades P.A."/>
            <person name="Gasser R.B."/>
            <person name="Taylor P.W.J."/>
        </authorList>
    </citation>
    <scope>NUCLEOTIDE SEQUENCE [LARGE SCALE GENOMIC DNA]</scope>
    <source>
        <strain evidence="2">BRIP57314</strain>
    </source>
</reference>
<evidence type="ECO:0000313" key="3">
    <source>
        <dbReference type="Proteomes" id="UP000310108"/>
    </source>
</evidence>
<organism evidence="2 3">
    <name type="scientific">Colletotrichum tanaceti</name>
    <dbReference type="NCBI Taxonomy" id="1306861"/>
    <lineage>
        <taxon>Eukaryota</taxon>
        <taxon>Fungi</taxon>
        <taxon>Dikarya</taxon>
        <taxon>Ascomycota</taxon>
        <taxon>Pezizomycotina</taxon>
        <taxon>Sordariomycetes</taxon>
        <taxon>Hypocreomycetidae</taxon>
        <taxon>Glomerellales</taxon>
        <taxon>Glomerellaceae</taxon>
        <taxon>Colletotrichum</taxon>
        <taxon>Colletotrichum destructivum species complex</taxon>
    </lineage>
</organism>
<keyword evidence="3" id="KW-1185">Reference proteome</keyword>
<protein>
    <submittedName>
        <fullName evidence="2">Uncharacterized protein</fullName>
    </submittedName>
</protein>
<proteinExistence type="predicted"/>
<evidence type="ECO:0000256" key="1">
    <source>
        <dbReference type="SAM" id="MobiDB-lite"/>
    </source>
</evidence>
<feature type="region of interest" description="Disordered" evidence="1">
    <location>
        <begin position="1"/>
        <end position="21"/>
    </location>
</feature>
<accession>A0A4U6X6X2</accession>
<sequence>DLFPAAPAPYGHVHRSGGRPSLAHIQGRRPRAMLLAPVPGARPLLLLYPQPCPLPPLHHLRGTLWRIVDPLPLSHTVRQRGEGEARQRAFAMYGSTQACARTSHL</sequence>
<gene>
    <name evidence="2" type="ORF">CTA1_12937</name>
</gene>
<dbReference type="Proteomes" id="UP000310108">
    <property type="component" value="Unassembled WGS sequence"/>
</dbReference>
<dbReference type="AlphaFoldDB" id="A0A4U6X6X2"/>
<comment type="caution">
    <text evidence="2">The sequence shown here is derived from an EMBL/GenBank/DDBJ whole genome shotgun (WGS) entry which is preliminary data.</text>
</comment>
<dbReference type="EMBL" id="PJEX01000372">
    <property type="protein sequence ID" value="TKW50649.1"/>
    <property type="molecule type" value="Genomic_DNA"/>
</dbReference>
<evidence type="ECO:0000313" key="2">
    <source>
        <dbReference type="EMBL" id="TKW50649.1"/>
    </source>
</evidence>
<name>A0A4U6X6X2_9PEZI</name>